<dbReference type="EMBL" id="MH908916">
    <property type="protein sequence ID" value="AYM54078.1"/>
    <property type="molecule type" value="Genomic_DNA"/>
</dbReference>
<proteinExistence type="predicted"/>
<dbReference type="InterPro" id="IPR018711">
    <property type="entry name" value="NAGPA"/>
</dbReference>
<protein>
    <recommendedName>
        <fullName evidence="2">Phosphodiester glycosidase domain-containing protein</fullName>
    </recommendedName>
</protein>
<evidence type="ECO:0000256" key="1">
    <source>
        <dbReference type="SAM" id="Phobius"/>
    </source>
</evidence>
<evidence type="ECO:0000313" key="3">
    <source>
        <dbReference type="EMBL" id="AYM54078.1"/>
    </source>
</evidence>
<keyword evidence="1" id="KW-1133">Transmembrane helix</keyword>
<sequence length="406" mass="43471">MTTQSSSLRRRALVGLGFFAVAVPGLWVAIHQVPGFGPAVVDGVRAVVGPKPIAWAEDVAYGIEDQIDRWRYEDAAPKTFWEQPADTSAPLAAPERAFQPAALTATAPVAPEPHGGAFPPPAFAPPYADVAYEGDGRWLPMKDGSAPGEAPALWKSVVHPDPKRSFAAVAVVAIDLSRVDLRLVAGTSEPASETVPPEHRPGIIPREAAPTLIAVFNGGFKAMHGHWGMMLNGETFVPPRDVACTVALYRDGAIKIRTWPELSASEGQMVGYRQTPPCLVEEGKTNAALDVEYTKGWGATVSGQTVIRRSAIGLDKAGRTLFFAIGESVTAQSLSRAMKAVGAENAAQLDVNYAYPRFLMYERASGSAPPRATSALIPGIKFMSHEYVGDASPRDFFYLTRHRAAL</sequence>
<organism evidence="3">
    <name type="scientific">Byssovorax cruenta</name>
    <dbReference type="NCBI Taxonomy" id="293647"/>
    <lineage>
        <taxon>Bacteria</taxon>
        <taxon>Pseudomonadati</taxon>
        <taxon>Myxococcota</taxon>
        <taxon>Polyangia</taxon>
        <taxon>Polyangiales</taxon>
        <taxon>Polyangiaceae</taxon>
        <taxon>Byssovorax</taxon>
    </lineage>
</organism>
<dbReference type="AlphaFoldDB" id="A0A3S5GXY6"/>
<keyword evidence="1" id="KW-0812">Transmembrane</keyword>
<feature type="transmembrane region" description="Helical" evidence="1">
    <location>
        <begin position="12"/>
        <end position="30"/>
    </location>
</feature>
<dbReference type="Pfam" id="PF09992">
    <property type="entry name" value="NAGPA"/>
    <property type="match status" value="1"/>
</dbReference>
<accession>A0A3S5GXY6</accession>
<evidence type="ECO:0000259" key="2">
    <source>
        <dbReference type="Pfam" id="PF09992"/>
    </source>
</evidence>
<name>A0A3S5GXY6_9BACT</name>
<reference evidence="3" key="1">
    <citation type="journal article" date="2018" name="J. Ind. Microbiol. Biotechnol.">
        <title>Genome mining reveals uncommon alkylpyrones as type III PKS products from myxobacteria.</title>
        <authorList>
            <person name="Hug J.J."/>
            <person name="Panter F."/>
            <person name="Krug D."/>
            <person name="Muller R."/>
        </authorList>
    </citation>
    <scope>NUCLEOTIDE SEQUENCE</scope>
    <source>
        <strain evidence="3">MSr4204</strain>
    </source>
</reference>
<feature type="domain" description="Phosphodiester glycosidase" evidence="2">
    <location>
        <begin position="212"/>
        <end position="350"/>
    </location>
</feature>
<keyword evidence="1" id="KW-0472">Membrane</keyword>